<comment type="catalytic activity">
    <reaction evidence="7">
        <text>aldehydo-D-galacturonate = keto-D-tagaturonate</text>
        <dbReference type="Rhea" id="RHEA:27702"/>
        <dbReference type="ChEBI" id="CHEBI:12952"/>
        <dbReference type="ChEBI" id="CHEBI:17886"/>
    </reaction>
</comment>
<evidence type="ECO:0000256" key="4">
    <source>
        <dbReference type="ARBA" id="ARBA00012546"/>
    </source>
</evidence>
<evidence type="ECO:0000256" key="1">
    <source>
        <dbReference type="ARBA" id="ARBA00001165"/>
    </source>
</evidence>
<comment type="pathway">
    <text evidence="2 7">Carbohydrate metabolism; pentose and glucuronate interconversion.</text>
</comment>
<sequence>MTLIHDNFLLNNKTAIRLYQKVKDLPIYDFHCHLDPKEIYENNKYETITQLWLSGDHYKWRLMRAYGIEEDYITGDADDFDKFQAFMEILPYTAMNPMYHWCALELDRYFNEDTDLDKVNIKKLYKSLNKKLTKSTHTPQSLIKASHVSVVCTTDDPCDDLKYHKLLSQDDTVTFKVCPTFRPDSYVLLNEQSFGEQVEKLNAVTDGTITDLKSYINALKARVYFFDRQGAKSSDQSFESVPLMTATEEEAQAIYNQLAVGNSVTETEQYELAGYILTEISKVYRELGWVVQFHLGPIRNNNTKMFNIAGRDSGFDSVGNQLNAKALNAMLNHLEQHDALSDTIIYPNNGNDHLMVQATAGNFSNSAHKVQLGAAWWFNDTKEGMERHLVDYATVGLLSKFVGMLTDSRSIISYTRHEYFRRILCNFIGEKIEQGEIALSNATIEAMLKDICYNNAVKLFKIEGVEEV</sequence>
<dbReference type="Pfam" id="PF02614">
    <property type="entry name" value="UxaC"/>
    <property type="match status" value="1"/>
</dbReference>
<comment type="catalytic activity">
    <reaction evidence="1 7">
        <text>D-glucuronate = D-fructuronate</text>
        <dbReference type="Rhea" id="RHEA:13049"/>
        <dbReference type="ChEBI" id="CHEBI:58720"/>
        <dbReference type="ChEBI" id="CHEBI:59863"/>
        <dbReference type="EC" id="5.3.1.12"/>
    </reaction>
</comment>
<organism evidence="8 9">
    <name type="scientific">Staphylococcus gallinarum</name>
    <dbReference type="NCBI Taxonomy" id="1293"/>
    <lineage>
        <taxon>Bacteria</taxon>
        <taxon>Bacillati</taxon>
        <taxon>Bacillota</taxon>
        <taxon>Bacilli</taxon>
        <taxon>Bacillales</taxon>
        <taxon>Staphylococcaceae</taxon>
        <taxon>Staphylococcus</taxon>
    </lineage>
</organism>
<dbReference type="EMBL" id="QYJN01000002">
    <property type="protein sequence ID" value="RIP36123.1"/>
    <property type="molecule type" value="Genomic_DNA"/>
</dbReference>
<dbReference type="GO" id="GO:0042840">
    <property type="term" value="P:D-glucuronate catabolic process"/>
    <property type="evidence" value="ECO:0007669"/>
    <property type="project" value="TreeGrafter"/>
</dbReference>
<dbReference type="OrthoDB" id="9766564at2"/>
<keyword evidence="6 7" id="KW-0413">Isomerase</keyword>
<dbReference type="GO" id="GO:0008880">
    <property type="term" value="F:glucuronate isomerase activity"/>
    <property type="evidence" value="ECO:0007669"/>
    <property type="project" value="UniProtKB-UniRule"/>
</dbReference>
<reference evidence="8 9" key="1">
    <citation type="journal article" date="2016" name="Front. Microbiol.">
        <title>Comprehensive Phylogenetic Analysis of Bovine Non-aureus Staphylococci Species Based on Whole-Genome Sequencing.</title>
        <authorList>
            <person name="Naushad S."/>
            <person name="Barkema H.W."/>
            <person name="Luby C."/>
            <person name="Condas L.A."/>
            <person name="Nobrega D.B."/>
            <person name="Carson D.A."/>
            <person name="De Buck J."/>
        </authorList>
    </citation>
    <scope>NUCLEOTIDE SEQUENCE [LARGE SCALE GENOMIC DNA]</scope>
    <source>
        <strain evidence="8 9">SNUC 4781</strain>
    </source>
</reference>
<dbReference type="RefSeq" id="WP_119484888.1">
    <property type="nucleotide sequence ID" value="NZ_QYJN01000002.1"/>
</dbReference>
<dbReference type="Gene3D" id="3.20.20.140">
    <property type="entry name" value="Metal-dependent hydrolases"/>
    <property type="match status" value="1"/>
</dbReference>
<dbReference type="Proteomes" id="UP000265541">
    <property type="component" value="Unassembled WGS sequence"/>
</dbReference>
<dbReference type="GO" id="GO:0019698">
    <property type="term" value="P:D-galacturonate catabolic process"/>
    <property type="evidence" value="ECO:0007669"/>
    <property type="project" value="TreeGrafter"/>
</dbReference>
<dbReference type="PANTHER" id="PTHR30068:SF4">
    <property type="entry name" value="URONATE ISOMERASE"/>
    <property type="match status" value="1"/>
</dbReference>
<accession>A0A3A0VUC5</accession>
<evidence type="ECO:0000256" key="5">
    <source>
        <dbReference type="ARBA" id="ARBA00020555"/>
    </source>
</evidence>
<dbReference type="EC" id="5.3.1.12" evidence="4 7"/>
<dbReference type="InterPro" id="IPR032466">
    <property type="entry name" value="Metal_Hydrolase"/>
</dbReference>
<dbReference type="HAMAP" id="MF_00675">
    <property type="entry name" value="UxaC"/>
    <property type="match status" value="1"/>
</dbReference>
<dbReference type="SUPFAM" id="SSF51556">
    <property type="entry name" value="Metallo-dependent hydrolases"/>
    <property type="match status" value="1"/>
</dbReference>
<proteinExistence type="inferred from homology"/>
<dbReference type="AlphaFoldDB" id="A0A3A0VUC5"/>
<protein>
    <recommendedName>
        <fullName evidence="5 7">Uronate isomerase</fullName>
        <ecNumber evidence="4 7">5.3.1.12</ecNumber>
    </recommendedName>
    <alternativeName>
        <fullName evidence="7">Glucuronate isomerase</fullName>
    </alternativeName>
    <alternativeName>
        <fullName evidence="7">Uronic isomerase</fullName>
    </alternativeName>
</protein>
<gene>
    <name evidence="7" type="primary">uxaC</name>
    <name evidence="8" type="ORF">BUZ14_05590</name>
</gene>
<dbReference type="NCBIfam" id="NF002794">
    <property type="entry name" value="PRK02925.1"/>
    <property type="match status" value="1"/>
</dbReference>
<evidence type="ECO:0000256" key="6">
    <source>
        <dbReference type="ARBA" id="ARBA00023235"/>
    </source>
</evidence>
<comment type="caution">
    <text evidence="8">The sequence shown here is derived from an EMBL/GenBank/DDBJ whole genome shotgun (WGS) entry which is preliminary data.</text>
</comment>
<dbReference type="PANTHER" id="PTHR30068">
    <property type="entry name" value="URONATE ISOMERASE"/>
    <property type="match status" value="1"/>
</dbReference>
<dbReference type="Gene3D" id="1.10.2020.10">
    <property type="entry name" value="uronate isomerase, domain 2, chain A"/>
    <property type="match status" value="1"/>
</dbReference>
<name>A0A3A0VUC5_STAGA</name>
<dbReference type="UniPathway" id="UPA00246"/>
<evidence type="ECO:0000256" key="2">
    <source>
        <dbReference type="ARBA" id="ARBA00004892"/>
    </source>
</evidence>
<evidence type="ECO:0000313" key="9">
    <source>
        <dbReference type="Proteomes" id="UP000265541"/>
    </source>
</evidence>
<evidence type="ECO:0000313" key="8">
    <source>
        <dbReference type="EMBL" id="RIP36123.1"/>
    </source>
</evidence>
<evidence type="ECO:0000256" key="3">
    <source>
        <dbReference type="ARBA" id="ARBA00008397"/>
    </source>
</evidence>
<comment type="similarity">
    <text evidence="3 7">Belongs to the metallo-dependent hydrolases superfamily. Uronate isomerase family.</text>
</comment>
<dbReference type="InterPro" id="IPR003766">
    <property type="entry name" value="Uronate_isomerase"/>
</dbReference>
<evidence type="ECO:0000256" key="7">
    <source>
        <dbReference type="HAMAP-Rule" id="MF_00675"/>
    </source>
</evidence>